<evidence type="ECO:0000313" key="2">
    <source>
        <dbReference type="EMBL" id="KAG8466210.1"/>
    </source>
</evidence>
<comment type="caution">
    <text evidence="2">The sequence shown here is derived from an EMBL/GenBank/DDBJ whole genome shotgun (WGS) entry which is preliminary data.</text>
</comment>
<feature type="signal peptide" evidence="1">
    <location>
        <begin position="1"/>
        <end position="18"/>
    </location>
</feature>
<gene>
    <name evidence="2" type="ORF">KFE25_001966</name>
</gene>
<proteinExistence type="predicted"/>
<dbReference type="SUPFAM" id="SSF53383">
    <property type="entry name" value="PLP-dependent transferases"/>
    <property type="match status" value="1"/>
</dbReference>
<evidence type="ECO:0000256" key="1">
    <source>
        <dbReference type="SAM" id="SignalP"/>
    </source>
</evidence>
<dbReference type="GO" id="GO:0008483">
    <property type="term" value="F:transaminase activity"/>
    <property type="evidence" value="ECO:0007669"/>
    <property type="project" value="TreeGrafter"/>
</dbReference>
<dbReference type="Gene3D" id="3.40.640.10">
    <property type="entry name" value="Type I PLP-dependent aspartate aminotransferase-like (Major domain)"/>
    <property type="match status" value="1"/>
</dbReference>
<dbReference type="PANTHER" id="PTHR30244">
    <property type="entry name" value="TRANSAMINASE"/>
    <property type="match status" value="1"/>
</dbReference>
<reference evidence="2" key="1">
    <citation type="submission" date="2021-05" db="EMBL/GenBank/DDBJ databases">
        <title>The genome of the haptophyte Pavlova lutheri (Diacronema luteri, Pavlovales) - a model for lipid biosynthesis in eukaryotic algae.</title>
        <authorList>
            <person name="Hulatt C.J."/>
            <person name="Posewitz M.C."/>
        </authorList>
    </citation>
    <scope>NUCLEOTIDE SEQUENCE</scope>
    <source>
        <strain evidence="2">NIVA-4/92</strain>
    </source>
</reference>
<dbReference type="OMA" id="SHMRGHI"/>
<organism evidence="2 3">
    <name type="scientific">Diacronema lutheri</name>
    <name type="common">Unicellular marine alga</name>
    <name type="synonym">Monochrysis lutheri</name>
    <dbReference type="NCBI Taxonomy" id="2081491"/>
    <lineage>
        <taxon>Eukaryota</taxon>
        <taxon>Haptista</taxon>
        <taxon>Haptophyta</taxon>
        <taxon>Pavlovophyceae</taxon>
        <taxon>Pavlovales</taxon>
        <taxon>Pavlovaceae</taxon>
        <taxon>Diacronema</taxon>
    </lineage>
</organism>
<dbReference type="Proteomes" id="UP000751190">
    <property type="component" value="Unassembled WGS sequence"/>
</dbReference>
<dbReference type="InterPro" id="IPR015424">
    <property type="entry name" value="PyrdxlP-dep_Trfase"/>
</dbReference>
<dbReference type="InterPro" id="IPR000653">
    <property type="entry name" value="DegT/StrS_aminotransferase"/>
</dbReference>
<name>A0A8J5XVI9_DIALT</name>
<dbReference type="InterPro" id="IPR015421">
    <property type="entry name" value="PyrdxlP-dep_Trfase_major"/>
</dbReference>
<dbReference type="GO" id="GO:0000271">
    <property type="term" value="P:polysaccharide biosynthetic process"/>
    <property type="evidence" value="ECO:0007669"/>
    <property type="project" value="TreeGrafter"/>
</dbReference>
<dbReference type="OrthoDB" id="422066at2759"/>
<dbReference type="GO" id="GO:0030170">
    <property type="term" value="F:pyridoxal phosphate binding"/>
    <property type="evidence" value="ECO:0007669"/>
    <property type="project" value="TreeGrafter"/>
</dbReference>
<protein>
    <recommendedName>
        <fullName evidence="4">Aminotransferase</fullName>
    </recommendedName>
</protein>
<feature type="chain" id="PRO_5035242398" description="Aminotransferase" evidence="1">
    <location>
        <begin position="19"/>
        <end position="456"/>
    </location>
</feature>
<keyword evidence="3" id="KW-1185">Reference proteome</keyword>
<sequence>MSMSCSACFALLVAGAAGKAAPSVSTARPFVAAAPPRAAPAPPAVGPRMPRVDERVTCPVPEEGIEHAVALMREGLLFRYTYPTGTESPVTTCENALAAYTGHKYAVAVNSGASALYLSLRAAGVEQGAKVLCNAFTFGAVPSAIVHAGCEVVYVESGADYCIDIDDLRDTLREHPDARALMLSHMRGRVGQMDAIREMCAEAGVTLLEDCAHSLGVRYDGVHTGHHGVACGVSAQSFKLLNSGEGGFVLTDDPEVAMRAAVLAGAYETNADKHKNLPEIEERFATLAVDLPNLSLRMSALTSSILIPQVATLDARIEAYSRRYDALVANVRASPAANAALLIPDDLPEVAPVHDELLFTIRTDALARAGGAGAVGAFQAACAARGLTMNLFGSKTNARNFVNWKFAPHARSGPLPRTADMIQRSFGVRLPLQWSDDDILAIGDVLDWCAAEVFGT</sequence>
<dbReference type="Pfam" id="PF01041">
    <property type="entry name" value="DegT_DnrJ_EryC1"/>
    <property type="match status" value="1"/>
</dbReference>
<dbReference type="AlphaFoldDB" id="A0A8J5XVI9"/>
<dbReference type="EMBL" id="JAGTXO010000008">
    <property type="protein sequence ID" value="KAG8466210.1"/>
    <property type="molecule type" value="Genomic_DNA"/>
</dbReference>
<accession>A0A8J5XVI9</accession>
<dbReference type="PANTHER" id="PTHR30244:SF34">
    <property type="entry name" value="DTDP-4-AMINO-4,6-DIDEOXYGALACTOSE TRANSAMINASE"/>
    <property type="match status" value="1"/>
</dbReference>
<evidence type="ECO:0008006" key="4">
    <source>
        <dbReference type="Google" id="ProtNLM"/>
    </source>
</evidence>
<evidence type="ECO:0000313" key="3">
    <source>
        <dbReference type="Proteomes" id="UP000751190"/>
    </source>
</evidence>
<keyword evidence="1" id="KW-0732">Signal</keyword>